<keyword evidence="5" id="KW-1185">Reference proteome</keyword>
<keyword evidence="2 3" id="KW-0802">TPR repeat</keyword>
<dbReference type="Pfam" id="PF13414">
    <property type="entry name" value="TPR_11"/>
    <property type="match status" value="1"/>
</dbReference>
<feature type="repeat" description="TPR" evidence="3">
    <location>
        <begin position="769"/>
        <end position="802"/>
    </location>
</feature>
<dbReference type="InterPro" id="IPR011990">
    <property type="entry name" value="TPR-like_helical_dom_sf"/>
</dbReference>
<dbReference type="InterPro" id="IPR051012">
    <property type="entry name" value="CellSynth/LPSAsmb/PSIAsmb"/>
</dbReference>
<evidence type="ECO:0000256" key="2">
    <source>
        <dbReference type="ARBA" id="ARBA00022803"/>
    </source>
</evidence>
<sequence length="817" mass="89042">MIARRLPQRPRLHVSEFAMINLYPRFLPGAAICVALIALLGGCGSPEQQAQSYYERGMALIQKKDDLGARKELLAAVKYKSDKVEVWRALAGIDERTKSTSLFLDLRRIVELDPNDLDARLKLARIMLAGGAIEGAQRVIDAANEGEKPSAELHALKALTLLKAKETSSAMKEAQRAFEIDPKNADALLVLASKKLSDGDADGALRLLDSVPESASRDELRISLLRADILARRGDLPKAEGIIRKIYADHPQEEVYRSQLIQLLIAERKFDDAEKELRAKTQALPNDSKVGLDLVRFLTAYRGPDAGRAELDARIKGTSDNFDYRIALAELDFAQKRFSDATKSLRDLADNADSSARKIAAELKLAEMTVAQGDQQGTQALVADILSKDKRNGGALRLRAAMNVDKGQIDAAIADLREALNDQPKSPELLMLLGLAYERGGKNELADRQYADALKASNLNPNVALRYVSFLQKRNDAARAEDVLVQVNNRNPNNLQVLSSLAQVRLSRQNWAGALAVADSLPRSKEGQVLAGEIKAAALGGQNKIDGSIAALEEAHKLVPEAVQPVVALASAYISKGRADQATALLQDMNQRFPDNARLLVLLGQAKLAQKKDDEAIAAFNEAMAKQPKDVTGYTALNEYYIRSKNYPAAEKVLQSGLKEMPKDLNLRLSLGSLQILKGNTEGAMAEYEAILKEQPTSQVAANNLVSLILDNRSDKESLDRAFSLSEILKDSSLPQLQDTFGWARYKQGDLKGAISVLETAAAKIPNVAAVQYHLGMSYAAAGERDKAGGALKKAFDLEPEGTRLKETIRSAMKSNG</sequence>
<dbReference type="SUPFAM" id="SSF48452">
    <property type="entry name" value="TPR-like"/>
    <property type="match status" value="3"/>
</dbReference>
<dbReference type="SMART" id="SM00028">
    <property type="entry name" value="TPR"/>
    <property type="match status" value="9"/>
</dbReference>
<evidence type="ECO:0000256" key="3">
    <source>
        <dbReference type="PROSITE-ProRule" id="PRU00339"/>
    </source>
</evidence>
<dbReference type="EMBL" id="CP030057">
    <property type="protein sequence ID" value="QOZ59556.1"/>
    <property type="molecule type" value="Genomic_DNA"/>
</dbReference>
<dbReference type="InterPro" id="IPR019734">
    <property type="entry name" value="TPR_rpt"/>
</dbReference>
<gene>
    <name evidence="4" type="ORF">XH86_13055</name>
</gene>
<dbReference type="Gene3D" id="1.25.40.10">
    <property type="entry name" value="Tetratricopeptide repeat domain"/>
    <property type="match status" value="6"/>
</dbReference>
<dbReference type="Pfam" id="PF14559">
    <property type="entry name" value="TPR_19"/>
    <property type="match status" value="4"/>
</dbReference>
<protein>
    <recommendedName>
        <fullName evidence="6">Tetratricopeptide repeat protein</fullName>
    </recommendedName>
</protein>
<evidence type="ECO:0000256" key="1">
    <source>
        <dbReference type="ARBA" id="ARBA00022737"/>
    </source>
</evidence>
<dbReference type="Pfam" id="PF13432">
    <property type="entry name" value="TPR_16"/>
    <property type="match status" value="1"/>
</dbReference>
<accession>A0ABX6UEY2</accession>
<dbReference type="Proteomes" id="UP000593880">
    <property type="component" value="Chromosome"/>
</dbReference>
<evidence type="ECO:0000313" key="5">
    <source>
        <dbReference type="Proteomes" id="UP000593880"/>
    </source>
</evidence>
<name>A0ABX6UEY2_9BRAD</name>
<dbReference type="PROSITE" id="PS50005">
    <property type="entry name" value="TPR"/>
    <property type="match status" value="2"/>
</dbReference>
<dbReference type="PANTHER" id="PTHR45586">
    <property type="entry name" value="TPR REPEAT-CONTAINING PROTEIN PA4667"/>
    <property type="match status" value="1"/>
</dbReference>
<feature type="repeat" description="TPR" evidence="3">
    <location>
        <begin position="597"/>
        <end position="630"/>
    </location>
</feature>
<evidence type="ECO:0008006" key="6">
    <source>
        <dbReference type="Google" id="ProtNLM"/>
    </source>
</evidence>
<organism evidence="4 5">
    <name type="scientific">Bradyrhizobium guangdongense</name>
    <dbReference type="NCBI Taxonomy" id="1325090"/>
    <lineage>
        <taxon>Bacteria</taxon>
        <taxon>Pseudomonadati</taxon>
        <taxon>Pseudomonadota</taxon>
        <taxon>Alphaproteobacteria</taxon>
        <taxon>Hyphomicrobiales</taxon>
        <taxon>Nitrobacteraceae</taxon>
        <taxon>Bradyrhizobium</taxon>
    </lineage>
</organism>
<keyword evidence="1" id="KW-0677">Repeat</keyword>
<evidence type="ECO:0000313" key="4">
    <source>
        <dbReference type="EMBL" id="QOZ59556.1"/>
    </source>
</evidence>
<proteinExistence type="predicted"/>
<reference evidence="4 5" key="1">
    <citation type="submission" date="2018-06" db="EMBL/GenBank/DDBJ databases">
        <title>Comparative genomics of rhizobia nodulating Arachis hypogaea in China.</title>
        <authorList>
            <person name="Li Y."/>
        </authorList>
    </citation>
    <scope>NUCLEOTIDE SEQUENCE [LARGE SCALE GENOMIC DNA]</scope>
    <source>
        <strain evidence="4 5">CCBAU 51658</strain>
    </source>
</reference>
<dbReference type="PANTHER" id="PTHR45586:SF1">
    <property type="entry name" value="LIPOPOLYSACCHARIDE ASSEMBLY PROTEIN B"/>
    <property type="match status" value="1"/>
</dbReference>